<organism evidence="1 2">
    <name type="scientific">Hibiscus syriacus</name>
    <name type="common">Rose of Sharon</name>
    <dbReference type="NCBI Taxonomy" id="106335"/>
    <lineage>
        <taxon>Eukaryota</taxon>
        <taxon>Viridiplantae</taxon>
        <taxon>Streptophyta</taxon>
        <taxon>Embryophyta</taxon>
        <taxon>Tracheophyta</taxon>
        <taxon>Spermatophyta</taxon>
        <taxon>Magnoliopsida</taxon>
        <taxon>eudicotyledons</taxon>
        <taxon>Gunneridae</taxon>
        <taxon>Pentapetalae</taxon>
        <taxon>rosids</taxon>
        <taxon>malvids</taxon>
        <taxon>Malvales</taxon>
        <taxon>Malvaceae</taxon>
        <taxon>Malvoideae</taxon>
        <taxon>Hibiscus</taxon>
    </lineage>
</organism>
<keyword evidence="2" id="KW-1185">Reference proteome</keyword>
<name>A0A6A2YQF3_HIBSY</name>
<dbReference type="EMBL" id="VEPZ02001307">
    <property type="protein sequence ID" value="KAE8681546.1"/>
    <property type="molecule type" value="Genomic_DNA"/>
</dbReference>
<evidence type="ECO:0000313" key="2">
    <source>
        <dbReference type="Proteomes" id="UP000436088"/>
    </source>
</evidence>
<sequence length="479" mass="53051">MAKVVSGSLERTGLGLGLAVCDNIIPKLVGPHETSFIVGRNIQENIIINQEVMHSMNLKQDKFGWMAIKFDLQKNFNSLRWNFIRDTLLEASFSSSLVHLIMNCITTVTMKVQLNGELCPAFAPEKVNSIACIPFRIARAGTPLSHLFFADDLLHYGKVSVDQFTSITRQLMGHFIWKSNSSDTAFSLVRWGTLCQPYKNGGVISDVAENWNCDRLILILDATAISHLHGVSRVSTKSSLCLYGDSEETTLHILRDCRVARDMWDFISQVWNDLLFYQQNLHDWLYANLASTFLHHAMETLFHGIPSSLHWFGRNGSIGTKAFSRITTAQLQPCFLEVSTGQKLIIRGLALTCSSLVCSSFNGNHPYGCFLLNTDGAVGLHGKSSAGGLVKAHDGSFVFRFNHKQGSISITQAKLWEEIGSWISSSFGGSQHDSRFLGEAPRGANGEIKIFESDPARLQDVLDRDLTGSGIVTTDQDDA</sequence>
<protein>
    <submittedName>
        <fullName evidence="1">Uncharacterized protein</fullName>
    </submittedName>
</protein>
<dbReference type="AlphaFoldDB" id="A0A6A2YQF3"/>
<evidence type="ECO:0000313" key="1">
    <source>
        <dbReference type="EMBL" id="KAE8681546.1"/>
    </source>
</evidence>
<dbReference type="Proteomes" id="UP000436088">
    <property type="component" value="Unassembled WGS sequence"/>
</dbReference>
<accession>A0A6A2YQF3</accession>
<reference evidence="1" key="1">
    <citation type="submission" date="2019-09" db="EMBL/GenBank/DDBJ databases">
        <title>Draft genome information of white flower Hibiscus syriacus.</title>
        <authorList>
            <person name="Kim Y.-M."/>
        </authorList>
    </citation>
    <scope>NUCLEOTIDE SEQUENCE [LARGE SCALE GENOMIC DNA]</scope>
    <source>
        <strain evidence="1">YM2019G1</strain>
    </source>
</reference>
<comment type="caution">
    <text evidence="1">The sequence shown here is derived from an EMBL/GenBank/DDBJ whole genome shotgun (WGS) entry which is preliminary data.</text>
</comment>
<gene>
    <name evidence="1" type="ORF">F3Y22_tig00111318pilonHSYRG00071</name>
</gene>
<proteinExistence type="predicted"/>